<dbReference type="Proteomes" id="UP000307720">
    <property type="component" value="Unassembled WGS sequence"/>
</dbReference>
<dbReference type="EMBL" id="SRZB01000003">
    <property type="protein sequence ID" value="TGY00052.1"/>
    <property type="molecule type" value="Genomic_DNA"/>
</dbReference>
<keyword evidence="2" id="KW-1185">Reference proteome</keyword>
<proteinExistence type="predicted"/>
<comment type="caution">
    <text evidence="1">The sequence shown here is derived from an EMBL/GenBank/DDBJ whole genome shotgun (WGS) entry which is preliminary data.</text>
</comment>
<evidence type="ECO:0000313" key="2">
    <source>
        <dbReference type="Proteomes" id="UP000307720"/>
    </source>
</evidence>
<keyword evidence="1" id="KW-0808">Transferase</keyword>
<name>A0AC61R2N7_9FIRM</name>
<accession>A0AC61R2N7</accession>
<protein>
    <submittedName>
        <fullName evidence="1">Polysaccharide pyruvyl transferase family protein</fullName>
    </submittedName>
</protein>
<reference evidence="1" key="1">
    <citation type="submission" date="2019-04" db="EMBL/GenBank/DDBJ databases">
        <title>Microbes associate with the intestines of laboratory mice.</title>
        <authorList>
            <person name="Navarre W."/>
            <person name="Wong E."/>
            <person name="Huang K."/>
            <person name="Tropini C."/>
            <person name="Ng K."/>
            <person name="Yu B."/>
        </authorList>
    </citation>
    <scope>NUCLEOTIDE SEQUENCE</scope>
    <source>
        <strain evidence="1">NM72_1-8</strain>
    </source>
</reference>
<sequence>MGDIEKRDVAVFGLWWSWNYGSIMTYYALYRTIKDLGYSVTMIDRPGFKPDAPIYHSHGRRFAKEHYEAITPVFGFGEMRELNAYADTFVMGSDQVWNYGICRHYRGGMFFHFLDDDKRRLSYAASFGHPGFFAPEEEVAVTKSYLRKFDAISVREEDAVGVVNHTFGLQAARVLDPVFLPDREIYSVLAGKSEAKRNPLVAGDFIAVYILDGNPEKKAAAEYLSERLALPLVVMLDGTMANFEVNREKLGLYPAAENLQVEDWLYYIENCRYLITDSCHGASFAIIHEKPFVCIENEGRGISRFESLGRVFGLRNRFVSDAARIREREDLLLPPDYGRVRGILEQERARCLEWLAEALEREVLPVGEKGNEYLPPGQLLHDLAAGCYRRMKRIYRKLFRDERRA</sequence>
<gene>
    <name evidence="1" type="ORF">E5357_03265</name>
</gene>
<organism evidence="1 2">
    <name type="scientific">Hominisplanchenecus murintestinalis</name>
    <dbReference type="NCBI Taxonomy" id="2941517"/>
    <lineage>
        <taxon>Bacteria</taxon>
        <taxon>Bacillati</taxon>
        <taxon>Bacillota</taxon>
        <taxon>Clostridia</taxon>
        <taxon>Lachnospirales</taxon>
        <taxon>Lachnospiraceae</taxon>
        <taxon>Hominisplanchenecus</taxon>
    </lineage>
</organism>
<evidence type="ECO:0000313" key="1">
    <source>
        <dbReference type="EMBL" id="TGY00052.1"/>
    </source>
</evidence>